<reference evidence="1" key="1">
    <citation type="journal article" date="2022" name="bioRxiv">
        <title>Sequencing and chromosome-scale assembly of the giantPleurodeles waltlgenome.</title>
        <authorList>
            <person name="Brown T."/>
            <person name="Elewa A."/>
            <person name="Iarovenko S."/>
            <person name="Subramanian E."/>
            <person name="Araus A.J."/>
            <person name="Petzold A."/>
            <person name="Susuki M."/>
            <person name="Suzuki K.-i.T."/>
            <person name="Hayashi T."/>
            <person name="Toyoda A."/>
            <person name="Oliveira C."/>
            <person name="Osipova E."/>
            <person name="Leigh N.D."/>
            <person name="Simon A."/>
            <person name="Yun M.H."/>
        </authorList>
    </citation>
    <scope>NUCLEOTIDE SEQUENCE</scope>
    <source>
        <strain evidence="1">20211129_DDA</strain>
        <tissue evidence="1">Liver</tissue>
    </source>
</reference>
<dbReference type="EMBL" id="JANPWB010000011">
    <property type="protein sequence ID" value="KAJ1128996.1"/>
    <property type="molecule type" value="Genomic_DNA"/>
</dbReference>
<comment type="caution">
    <text evidence="1">The sequence shown here is derived from an EMBL/GenBank/DDBJ whole genome shotgun (WGS) entry which is preliminary data.</text>
</comment>
<proteinExistence type="predicted"/>
<evidence type="ECO:0000313" key="2">
    <source>
        <dbReference type="Proteomes" id="UP001066276"/>
    </source>
</evidence>
<protein>
    <submittedName>
        <fullName evidence="1">Uncharacterized protein</fullName>
    </submittedName>
</protein>
<dbReference type="Proteomes" id="UP001066276">
    <property type="component" value="Chromosome 7"/>
</dbReference>
<gene>
    <name evidence="1" type="ORF">NDU88_007367</name>
</gene>
<accession>A0AAV7PNS9</accession>
<keyword evidence="2" id="KW-1185">Reference proteome</keyword>
<sequence length="139" mass="14530">MPRSLGASLLGEGDGGSGLASVRRLFFPSLADFRSHSPLSISTPCSPLTGARLRPQPRLILLLSPRRRPSVAGRTRLLRSSAHLGLRPGSRVRSPGALLVPPLSCCVYGCGNIPVDVGFYRMAGSGRKPCAQAATILGG</sequence>
<dbReference type="AlphaFoldDB" id="A0AAV7PNS9"/>
<evidence type="ECO:0000313" key="1">
    <source>
        <dbReference type="EMBL" id="KAJ1128996.1"/>
    </source>
</evidence>
<name>A0AAV7PNS9_PLEWA</name>
<organism evidence="1 2">
    <name type="scientific">Pleurodeles waltl</name>
    <name type="common">Iberian ribbed newt</name>
    <dbReference type="NCBI Taxonomy" id="8319"/>
    <lineage>
        <taxon>Eukaryota</taxon>
        <taxon>Metazoa</taxon>
        <taxon>Chordata</taxon>
        <taxon>Craniata</taxon>
        <taxon>Vertebrata</taxon>
        <taxon>Euteleostomi</taxon>
        <taxon>Amphibia</taxon>
        <taxon>Batrachia</taxon>
        <taxon>Caudata</taxon>
        <taxon>Salamandroidea</taxon>
        <taxon>Salamandridae</taxon>
        <taxon>Pleurodelinae</taxon>
        <taxon>Pleurodeles</taxon>
    </lineage>
</organism>